<keyword evidence="4 6" id="KW-0472">Membrane</keyword>
<evidence type="ECO:0000256" key="1">
    <source>
        <dbReference type="ARBA" id="ARBA00004167"/>
    </source>
</evidence>
<organism evidence="7 8">
    <name type="scientific">Amniculicola lignicola CBS 123094</name>
    <dbReference type="NCBI Taxonomy" id="1392246"/>
    <lineage>
        <taxon>Eukaryota</taxon>
        <taxon>Fungi</taxon>
        <taxon>Dikarya</taxon>
        <taxon>Ascomycota</taxon>
        <taxon>Pezizomycotina</taxon>
        <taxon>Dothideomycetes</taxon>
        <taxon>Pleosporomycetidae</taxon>
        <taxon>Pleosporales</taxon>
        <taxon>Amniculicolaceae</taxon>
        <taxon>Amniculicola</taxon>
    </lineage>
</organism>
<keyword evidence="2 6" id="KW-0812">Transmembrane</keyword>
<dbReference type="Proteomes" id="UP000799779">
    <property type="component" value="Unassembled WGS sequence"/>
</dbReference>
<evidence type="ECO:0008006" key="9">
    <source>
        <dbReference type="Google" id="ProtNLM"/>
    </source>
</evidence>
<dbReference type="EMBL" id="ML977624">
    <property type="protein sequence ID" value="KAF1996499.1"/>
    <property type="molecule type" value="Genomic_DNA"/>
</dbReference>
<dbReference type="InterPro" id="IPR051694">
    <property type="entry name" value="Immunoregulatory_rcpt-like"/>
</dbReference>
<evidence type="ECO:0000256" key="6">
    <source>
        <dbReference type="SAM" id="Phobius"/>
    </source>
</evidence>
<evidence type="ECO:0000256" key="2">
    <source>
        <dbReference type="ARBA" id="ARBA00022692"/>
    </source>
</evidence>
<accession>A0A6A5W6U8</accession>
<proteinExistence type="predicted"/>
<evidence type="ECO:0000256" key="3">
    <source>
        <dbReference type="ARBA" id="ARBA00022989"/>
    </source>
</evidence>
<keyword evidence="3 6" id="KW-1133">Transmembrane helix</keyword>
<feature type="transmembrane region" description="Helical" evidence="6">
    <location>
        <begin position="136"/>
        <end position="157"/>
    </location>
</feature>
<reference evidence="7" key="1">
    <citation type="journal article" date="2020" name="Stud. Mycol.">
        <title>101 Dothideomycetes genomes: a test case for predicting lifestyles and emergence of pathogens.</title>
        <authorList>
            <person name="Haridas S."/>
            <person name="Albert R."/>
            <person name="Binder M."/>
            <person name="Bloem J."/>
            <person name="Labutti K."/>
            <person name="Salamov A."/>
            <person name="Andreopoulos B."/>
            <person name="Baker S."/>
            <person name="Barry K."/>
            <person name="Bills G."/>
            <person name="Bluhm B."/>
            <person name="Cannon C."/>
            <person name="Castanera R."/>
            <person name="Culley D."/>
            <person name="Daum C."/>
            <person name="Ezra D."/>
            <person name="Gonzalez J."/>
            <person name="Henrissat B."/>
            <person name="Kuo A."/>
            <person name="Liang C."/>
            <person name="Lipzen A."/>
            <person name="Lutzoni F."/>
            <person name="Magnuson J."/>
            <person name="Mondo S."/>
            <person name="Nolan M."/>
            <person name="Ohm R."/>
            <person name="Pangilinan J."/>
            <person name="Park H.-J."/>
            <person name="Ramirez L."/>
            <person name="Alfaro M."/>
            <person name="Sun H."/>
            <person name="Tritt A."/>
            <person name="Yoshinaga Y."/>
            <person name="Zwiers L.-H."/>
            <person name="Turgeon B."/>
            <person name="Goodwin S."/>
            <person name="Spatafora J."/>
            <person name="Crous P."/>
            <person name="Grigoriev I."/>
        </authorList>
    </citation>
    <scope>NUCLEOTIDE SEQUENCE</scope>
    <source>
        <strain evidence="7">CBS 123094</strain>
    </source>
</reference>
<feature type="region of interest" description="Disordered" evidence="5">
    <location>
        <begin position="267"/>
        <end position="301"/>
    </location>
</feature>
<evidence type="ECO:0000256" key="5">
    <source>
        <dbReference type="SAM" id="MobiDB-lite"/>
    </source>
</evidence>
<comment type="subcellular location">
    <subcellularLocation>
        <location evidence="1">Membrane</location>
        <topology evidence="1">Single-pass membrane protein</topology>
    </subcellularLocation>
</comment>
<protein>
    <recommendedName>
        <fullName evidence="9">Mid2 domain-containing protein</fullName>
    </recommendedName>
</protein>
<gene>
    <name evidence="7" type="ORF">P154DRAFT_310489</name>
</gene>
<dbReference type="GO" id="GO:0071944">
    <property type="term" value="C:cell periphery"/>
    <property type="evidence" value="ECO:0007669"/>
    <property type="project" value="UniProtKB-ARBA"/>
</dbReference>
<dbReference type="PANTHER" id="PTHR15549">
    <property type="entry name" value="PAIRED IMMUNOGLOBULIN-LIKE TYPE 2 RECEPTOR"/>
    <property type="match status" value="1"/>
</dbReference>
<evidence type="ECO:0000313" key="7">
    <source>
        <dbReference type="EMBL" id="KAF1996499.1"/>
    </source>
</evidence>
<dbReference type="AlphaFoldDB" id="A0A6A5W6U8"/>
<name>A0A6A5W6U8_9PLEO</name>
<evidence type="ECO:0000313" key="8">
    <source>
        <dbReference type="Proteomes" id="UP000799779"/>
    </source>
</evidence>
<evidence type="ECO:0000256" key="4">
    <source>
        <dbReference type="ARBA" id="ARBA00023136"/>
    </source>
</evidence>
<keyword evidence="8" id="KW-1185">Reference proteome</keyword>
<sequence>MDTIGMIFPIFFPSVTILYPSSIRLQLCLSPSETLPYTLHLPCLLTVPNSFFFSNFFPPSPRVKHLTSHLPGTINEAASACAELNLYINTTVPESCKASPASKTSTSATRRLPTSSVLAANSTTQSTTGLSPALKIGIGIGVALLLIAIAIIIFFFIKLKRRRRDDRHSPLGKVGTALSPTETSYSGSGFGRPQQKMAMVTDQKGAVRGEPNMLAGYTYVPSPIVDDRLGFVQYSPGNLGANEHGHGHSRMSEVSVVTMATSAMTPTELAASPVSPQQRRPRTFEDMGVGAVETKGRHELS</sequence>
<dbReference type="GO" id="GO:0016020">
    <property type="term" value="C:membrane"/>
    <property type="evidence" value="ECO:0007669"/>
    <property type="project" value="UniProtKB-SubCell"/>
</dbReference>